<dbReference type="PANTHER" id="PTHR46268">
    <property type="entry name" value="STRESS RESPONSE PROTEIN NHAX"/>
    <property type="match status" value="1"/>
</dbReference>
<dbReference type="KEGG" id="asip:AQUSIP_05970"/>
<evidence type="ECO:0000259" key="6">
    <source>
        <dbReference type="Pfam" id="PF00582"/>
    </source>
</evidence>
<evidence type="ECO:0000313" key="7">
    <source>
        <dbReference type="EMBL" id="VVC75308.1"/>
    </source>
</evidence>
<dbReference type="Pfam" id="PF00582">
    <property type="entry name" value="Usp"/>
    <property type="match status" value="1"/>
</dbReference>
<accession>A0A5E4PFN2</accession>
<gene>
    <name evidence="7" type="ORF">AQUSIP_05970</name>
</gene>
<dbReference type="OrthoDB" id="9792500at2"/>
<evidence type="ECO:0000256" key="1">
    <source>
        <dbReference type="ARBA" id="ARBA00004496"/>
    </source>
</evidence>
<dbReference type="InterPro" id="IPR006015">
    <property type="entry name" value="Universal_stress_UspA"/>
</dbReference>
<comment type="subunit">
    <text evidence="3">Homodimer.</text>
</comment>
<dbReference type="Gene3D" id="3.40.50.620">
    <property type="entry name" value="HUPs"/>
    <property type="match status" value="1"/>
</dbReference>
<dbReference type="AlphaFoldDB" id="A0A5E4PFN2"/>
<reference evidence="7 8" key="1">
    <citation type="submission" date="2019-08" db="EMBL/GenBank/DDBJ databases">
        <authorList>
            <person name="Guy L."/>
        </authorList>
    </citation>
    <scope>NUCLEOTIDE SEQUENCE [LARGE SCALE GENOMIC DNA]</scope>
    <source>
        <strain evidence="7 8">SGT-108</strain>
    </source>
</reference>
<proteinExistence type="inferred from homology"/>
<dbReference type="InterPro" id="IPR014729">
    <property type="entry name" value="Rossmann-like_a/b/a_fold"/>
</dbReference>
<dbReference type="RefSeq" id="WP_148338483.1">
    <property type="nucleotide sequence ID" value="NZ_LR699119.1"/>
</dbReference>
<dbReference type="EMBL" id="LR699119">
    <property type="protein sequence ID" value="VVC75308.1"/>
    <property type="molecule type" value="Genomic_DNA"/>
</dbReference>
<sequence>MYKHILFATDLTEDTEYLIEKVRAIRGFTGATLSLVHVVEPLPGYSYAYLGIEDIEGQLITEARQSIEKLGEKMNVSKNDQFVEVGPTKTKILKVADDISADLIICGSHGRHGLSLLLGSTANAILHGAKCDVLTVRLPEEQ</sequence>
<protein>
    <recommendedName>
        <fullName evidence="5">Universal stress protein</fullName>
    </recommendedName>
</protein>
<feature type="domain" description="UspA" evidence="6">
    <location>
        <begin position="1"/>
        <end position="137"/>
    </location>
</feature>
<evidence type="ECO:0000256" key="2">
    <source>
        <dbReference type="ARBA" id="ARBA00008791"/>
    </source>
</evidence>
<dbReference type="SUPFAM" id="SSF52402">
    <property type="entry name" value="Adenine nucleotide alpha hydrolases-like"/>
    <property type="match status" value="1"/>
</dbReference>
<evidence type="ECO:0000256" key="4">
    <source>
        <dbReference type="ARBA" id="ARBA00022490"/>
    </source>
</evidence>
<evidence type="ECO:0000256" key="5">
    <source>
        <dbReference type="PIRNR" id="PIRNR006276"/>
    </source>
</evidence>
<dbReference type="PIRSF" id="PIRSF006276">
    <property type="entry name" value="UspA"/>
    <property type="match status" value="1"/>
</dbReference>
<keyword evidence="8" id="KW-1185">Reference proteome</keyword>
<dbReference type="Proteomes" id="UP000324194">
    <property type="component" value="Chromosome 1"/>
</dbReference>
<comment type="similarity">
    <text evidence="2 5">Belongs to the universal stress protein A family.</text>
</comment>
<dbReference type="InterPro" id="IPR006016">
    <property type="entry name" value="UspA"/>
</dbReference>
<comment type="subcellular location">
    <subcellularLocation>
        <location evidence="1 5">Cytoplasm</location>
    </subcellularLocation>
</comment>
<keyword evidence="4 5" id="KW-0963">Cytoplasm</keyword>
<dbReference type="PANTHER" id="PTHR46268:SF23">
    <property type="entry name" value="UNIVERSAL STRESS PROTEIN A-RELATED"/>
    <property type="match status" value="1"/>
</dbReference>
<organism evidence="7 8">
    <name type="scientific">Aquicella siphonis</name>
    <dbReference type="NCBI Taxonomy" id="254247"/>
    <lineage>
        <taxon>Bacteria</taxon>
        <taxon>Pseudomonadati</taxon>
        <taxon>Pseudomonadota</taxon>
        <taxon>Gammaproteobacteria</taxon>
        <taxon>Legionellales</taxon>
        <taxon>Coxiellaceae</taxon>
        <taxon>Aquicella</taxon>
    </lineage>
</organism>
<dbReference type="PRINTS" id="PR01438">
    <property type="entry name" value="UNVRSLSTRESS"/>
</dbReference>
<name>A0A5E4PFN2_9COXI</name>
<dbReference type="GO" id="GO:0005737">
    <property type="term" value="C:cytoplasm"/>
    <property type="evidence" value="ECO:0007669"/>
    <property type="project" value="UniProtKB-SubCell"/>
</dbReference>
<evidence type="ECO:0000313" key="8">
    <source>
        <dbReference type="Proteomes" id="UP000324194"/>
    </source>
</evidence>
<evidence type="ECO:0000256" key="3">
    <source>
        <dbReference type="ARBA" id="ARBA00011738"/>
    </source>
</evidence>
<comment type="function">
    <text evidence="5">Involved in stress response.</text>
</comment>